<dbReference type="Proteomes" id="UP001157126">
    <property type="component" value="Unassembled WGS sequence"/>
</dbReference>
<evidence type="ECO:0000256" key="1">
    <source>
        <dbReference type="SAM" id="Coils"/>
    </source>
</evidence>
<keyword evidence="1" id="KW-0175">Coiled coil</keyword>
<sequence length="99" mass="11214">MFMMPGRKWTVDEKMNIVLEGMMPGANISEVCRRHGVAQSLYYRWREAFLTGGRAGLQSGPSTREQELEKELQEARAKIGELTMQVDVLRKNRIGAGSK</sequence>
<dbReference type="SUPFAM" id="SSF48295">
    <property type="entry name" value="TrpR-like"/>
    <property type="match status" value="1"/>
</dbReference>
<name>A0ABQ6J0M9_9MICO</name>
<dbReference type="InterPro" id="IPR036388">
    <property type="entry name" value="WH-like_DNA-bd_sf"/>
</dbReference>
<comment type="caution">
    <text evidence="2">The sequence shown here is derived from an EMBL/GenBank/DDBJ whole genome shotgun (WGS) entry which is preliminary data.</text>
</comment>
<evidence type="ECO:0000313" key="3">
    <source>
        <dbReference type="Proteomes" id="UP001157126"/>
    </source>
</evidence>
<evidence type="ECO:0000313" key="2">
    <source>
        <dbReference type="EMBL" id="GMA42543.1"/>
    </source>
</evidence>
<dbReference type="Gene3D" id="1.10.10.10">
    <property type="entry name" value="Winged helix-like DNA-binding domain superfamily/Winged helix DNA-binding domain"/>
    <property type="match status" value="1"/>
</dbReference>
<feature type="coiled-coil region" evidence="1">
    <location>
        <begin position="65"/>
        <end position="92"/>
    </location>
</feature>
<accession>A0ABQ6J0M9</accession>
<dbReference type="Pfam" id="PF01527">
    <property type="entry name" value="HTH_Tnp_1"/>
    <property type="match status" value="1"/>
</dbReference>
<dbReference type="InterPro" id="IPR010921">
    <property type="entry name" value="Trp_repressor/repl_initiator"/>
</dbReference>
<reference evidence="3" key="1">
    <citation type="journal article" date="2019" name="Int. J. Syst. Evol. Microbiol.">
        <title>The Global Catalogue of Microorganisms (GCM) 10K type strain sequencing project: providing services to taxonomists for standard genome sequencing and annotation.</title>
        <authorList>
            <consortium name="The Broad Institute Genomics Platform"/>
            <consortium name="The Broad Institute Genome Sequencing Center for Infectious Disease"/>
            <person name="Wu L."/>
            <person name="Ma J."/>
        </authorList>
    </citation>
    <scope>NUCLEOTIDE SEQUENCE [LARGE SCALE GENOMIC DNA]</scope>
    <source>
        <strain evidence="3">NBRC 113072</strain>
    </source>
</reference>
<organism evidence="2 3">
    <name type="scientific">Mobilicoccus caccae</name>
    <dbReference type="NCBI Taxonomy" id="1859295"/>
    <lineage>
        <taxon>Bacteria</taxon>
        <taxon>Bacillati</taxon>
        <taxon>Actinomycetota</taxon>
        <taxon>Actinomycetes</taxon>
        <taxon>Micrococcales</taxon>
        <taxon>Dermatophilaceae</taxon>
        <taxon>Mobilicoccus</taxon>
    </lineage>
</organism>
<gene>
    <name evidence="2" type="ORF">GCM10025883_45880</name>
</gene>
<keyword evidence="3" id="KW-1185">Reference proteome</keyword>
<protein>
    <submittedName>
        <fullName evidence="2">Transposase</fullName>
    </submittedName>
</protein>
<dbReference type="InterPro" id="IPR002514">
    <property type="entry name" value="Transposase_8"/>
</dbReference>
<proteinExistence type="predicted"/>
<dbReference type="EMBL" id="BSUO01000004">
    <property type="protein sequence ID" value="GMA42543.1"/>
    <property type="molecule type" value="Genomic_DNA"/>
</dbReference>